<dbReference type="AlphaFoldDB" id="A0A9D4R5K0"/>
<proteinExistence type="predicted"/>
<reference evidence="1" key="2">
    <citation type="submission" date="2020-11" db="EMBL/GenBank/DDBJ databases">
        <authorList>
            <person name="McCartney M.A."/>
            <person name="Auch B."/>
            <person name="Kono T."/>
            <person name="Mallez S."/>
            <person name="Becker A."/>
            <person name="Gohl D.M."/>
            <person name="Silverstein K.A.T."/>
            <person name="Koren S."/>
            <person name="Bechman K.B."/>
            <person name="Herman A."/>
            <person name="Abrahante J.E."/>
            <person name="Garbe J."/>
        </authorList>
    </citation>
    <scope>NUCLEOTIDE SEQUENCE</scope>
    <source>
        <strain evidence="1">Duluth1</strain>
        <tissue evidence="1">Whole animal</tissue>
    </source>
</reference>
<dbReference type="Proteomes" id="UP000828390">
    <property type="component" value="Unassembled WGS sequence"/>
</dbReference>
<gene>
    <name evidence="1" type="ORF">DPMN_096579</name>
</gene>
<evidence type="ECO:0000313" key="2">
    <source>
        <dbReference type="Proteomes" id="UP000828390"/>
    </source>
</evidence>
<reference evidence="1" key="1">
    <citation type="journal article" date="2019" name="bioRxiv">
        <title>The Genome of the Zebra Mussel, Dreissena polymorpha: A Resource for Invasive Species Research.</title>
        <authorList>
            <person name="McCartney M.A."/>
            <person name="Auch B."/>
            <person name="Kono T."/>
            <person name="Mallez S."/>
            <person name="Zhang Y."/>
            <person name="Obille A."/>
            <person name="Becker A."/>
            <person name="Abrahante J.E."/>
            <person name="Garbe J."/>
            <person name="Badalamenti J.P."/>
            <person name="Herman A."/>
            <person name="Mangelson H."/>
            <person name="Liachko I."/>
            <person name="Sullivan S."/>
            <person name="Sone E.D."/>
            <person name="Koren S."/>
            <person name="Silverstein K.A.T."/>
            <person name="Beckman K.B."/>
            <person name="Gohl D.M."/>
        </authorList>
    </citation>
    <scope>NUCLEOTIDE SEQUENCE</scope>
    <source>
        <strain evidence="1">Duluth1</strain>
        <tissue evidence="1">Whole animal</tissue>
    </source>
</reference>
<evidence type="ECO:0000313" key="1">
    <source>
        <dbReference type="EMBL" id="KAH3854040.1"/>
    </source>
</evidence>
<protein>
    <submittedName>
        <fullName evidence="1">Uncharacterized protein</fullName>
    </submittedName>
</protein>
<name>A0A9D4R5K0_DREPO</name>
<keyword evidence="2" id="KW-1185">Reference proteome</keyword>
<accession>A0A9D4R5K0</accession>
<dbReference type="EMBL" id="JAIWYP010000003">
    <property type="protein sequence ID" value="KAH3854040.1"/>
    <property type="molecule type" value="Genomic_DNA"/>
</dbReference>
<comment type="caution">
    <text evidence="1">The sequence shown here is derived from an EMBL/GenBank/DDBJ whole genome shotgun (WGS) entry which is preliminary data.</text>
</comment>
<organism evidence="1 2">
    <name type="scientific">Dreissena polymorpha</name>
    <name type="common">Zebra mussel</name>
    <name type="synonym">Mytilus polymorpha</name>
    <dbReference type="NCBI Taxonomy" id="45954"/>
    <lineage>
        <taxon>Eukaryota</taxon>
        <taxon>Metazoa</taxon>
        <taxon>Spiralia</taxon>
        <taxon>Lophotrochozoa</taxon>
        <taxon>Mollusca</taxon>
        <taxon>Bivalvia</taxon>
        <taxon>Autobranchia</taxon>
        <taxon>Heteroconchia</taxon>
        <taxon>Euheterodonta</taxon>
        <taxon>Imparidentia</taxon>
        <taxon>Neoheterodontei</taxon>
        <taxon>Myida</taxon>
        <taxon>Dreissenoidea</taxon>
        <taxon>Dreissenidae</taxon>
        <taxon>Dreissena</taxon>
    </lineage>
</organism>
<sequence>MTTGGIKKAYNTLNTPSILKAEMDNVVRILKAVKYPGMDNVHSELEATIAVRRHYARISRSGPSLWSSPYLKGKPQALQ</sequence>